<dbReference type="AlphaFoldDB" id="A0A291BBC1"/>
<proteinExistence type="predicted"/>
<keyword evidence="2" id="KW-1185">Reference proteome</keyword>
<evidence type="ECO:0008006" key="3">
    <source>
        <dbReference type="Google" id="ProtNLM"/>
    </source>
</evidence>
<name>A0A291BBC1_9GAMM</name>
<sequence length="45" mass="4833">MANVTCKTKIRETIQHLAINPTGLKVCGGGELKVKKHGMGGTRRV</sequence>
<evidence type="ECO:0000313" key="1">
    <source>
        <dbReference type="EMBL" id="ATF10255.1"/>
    </source>
</evidence>
<accession>A0A291BBC1</accession>
<dbReference type="EMBL" id="CP020663">
    <property type="protein sequence ID" value="ATF10255.1"/>
    <property type="molecule type" value="Genomic_DNA"/>
</dbReference>
<dbReference type="Proteomes" id="UP000218160">
    <property type="component" value="Chromosome 2"/>
</dbReference>
<protein>
    <recommendedName>
        <fullName evidence="3">Mobile element protein</fullName>
    </recommendedName>
</protein>
<dbReference type="KEGG" id="elux:BTN50_1835"/>
<evidence type="ECO:0000313" key="2">
    <source>
        <dbReference type="Proteomes" id="UP000218160"/>
    </source>
</evidence>
<gene>
    <name evidence="1" type="ORF">BTN50_1835</name>
</gene>
<organism evidence="1 2">
    <name type="scientific">Candidatus Enterovibrio altilux</name>
    <dbReference type="NCBI Taxonomy" id="1927128"/>
    <lineage>
        <taxon>Bacteria</taxon>
        <taxon>Pseudomonadati</taxon>
        <taxon>Pseudomonadota</taxon>
        <taxon>Gammaproteobacteria</taxon>
        <taxon>Vibrionales</taxon>
        <taxon>Vibrionaceae</taxon>
        <taxon>Enterovibrio</taxon>
    </lineage>
</organism>
<reference evidence="2" key="1">
    <citation type="submission" date="2017-04" db="EMBL/GenBank/DDBJ databases">
        <title>Genome evolution of the luminous symbionts of deep sea anglerfish.</title>
        <authorList>
            <person name="Hendry T.A."/>
        </authorList>
    </citation>
    <scope>NUCLEOTIDE SEQUENCE [LARGE SCALE GENOMIC DNA]</scope>
</reference>